<dbReference type="PANTHER" id="PTHR34069:SF2">
    <property type="entry name" value="BETA-KETOACYL-[ACYL-CARRIER-PROTEIN] SYNTHASE III"/>
    <property type="match status" value="1"/>
</dbReference>
<dbReference type="SUPFAM" id="SSF53901">
    <property type="entry name" value="Thiolase-like"/>
    <property type="match status" value="1"/>
</dbReference>
<dbReference type="GO" id="GO:0044550">
    <property type="term" value="P:secondary metabolite biosynthetic process"/>
    <property type="evidence" value="ECO:0007669"/>
    <property type="project" value="TreeGrafter"/>
</dbReference>
<dbReference type="GO" id="GO:0016746">
    <property type="term" value="F:acyltransferase activity"/>
    <property type="evidence" value="ECO:0007669"/>
    <property type="project" value="UniProtKB-KW"/>
</dbReference>
<evidence type="ECO:0000313" key="2">
    <source>
        <dbReference type="Proteomes" id="UP000658225"/>
    </source>
</evidence>
<reference evidence="1" key="1">
    <citation type="submission" date="2020-10" db="EMBL/GenBank/DDBJ databases">
        <title>Genomic Encyclopedia of Type Strains, Phase IV (KMG-IV): sequencing the most valuable type-strain genomes for metagenomic binning, comparative biology and taxonomic classification.</title>
        <authorList>
            <person name="Goeker M."/>
        </authorList>
    </citation>
    <scope>NUCLEOTIDE SEQUENCE</scope>
    <source>
        <strain evidence="1">DSM 13886</strain>
    </source>
</reference>
<sequence length="78" mass="9062">MLSRARISAIGSFVPEKRLTNTDFQSIVETTDQWILDRTGMKERRITNENEFSSHLAIKAVKQLVKTYKKKLTMWTSS</sequence>
<proteinExistence type="predicted"/>
<dbReference type="PANTHER" id="PTHR34069">
    <property type="entry name" value="3-OXOACYL-[ACYL-CARRIER-PROTEIN] SYNTHASE 3"/>
    <property type="match status" value="1"/>
</dbReference>
<comment type="caution">
    <text evidence="1">The sequence shown here is derived from an EMBL/GenBank/DDBJ whole genome shotgun (WGS) entry which is preliminary data.</text>
</comment>
<name>A0A927MQ22_9BACL</name>
<dbReference type="EMBL" id="JADBEL010000013">
    <property type="protein sequence ID" value="MBE1555429.1"/>
    <property type="molecule type" value="Genomic_DNA"/>
</dbReference>
<keyword evidence="2" id="KW-1185">Reference proteome</keyword>
<evidence type="ECO:0000313" key="1">
    <source>
        <dbReference type="EMBL" id="MBE1555429.1"/>
    </source>
</evidence>
<dbReference type="Proteomes" id="UP000658225">
    <property type="component" value="Unassembled WGS sequence"/>
</dbReference>
<gene>
    <name evidence="1" type="ORF">H4683_002534</name>
</gene>
<dbReference type="Gene3D" id="3.40.47.10">
    <property type="match status" value="1"/>
</dbReference>
<dbReference type="AlphaFoldDB" id="A0A927MQ22"/>
<accession>A0A927MQ22</accession>
<protein>
    <submittedName>
        <fullName evidence="1">3-oxoacyl-[acyl-carrier-protein] synthase III</fullName>
    </submittedName>
</protein>
<organism evidence="1 2">
    <name type="scientific">Sporosarcina limicola</name>
    <dbReference type="NCBI Taxonomy" id="34101"/>
    <lineage>
        <taxon>Bacteria</taxon>
        <taxon>Bacillati</taxon>
        <taxon>Bacillota</taxon>
        <taxon>Bacilli</taxon>
        <taxon>Bacillales</taxon>
        <taxon>Caryophanaceae</taxon>
        <taxon>Sporosarcina</taxon>
    </lineage>
</organism>
<dbReference type="InterPro" id="IPR016039">
    <property type="entry name" value="Thiolase-like"/>
</dbReference>